<reference evidence="7" key="1">
    <citation type="submission" date="2011-05" db="EMBL/GenBank/DDBJ databases">
        <title>Insights into the evolution of the great apes provided by the gorilla genome.</title>
        <authorList>
            <person name="Scally A."/>
        </authorList>
    </citation>
    <scope>NUCLEOTIDE SEQUENCE [LARGE SCALE GENOMIC DNA]</scope>
</reference>
<dbReference type="Gene3D" id="3.30.479.30">
    <property type="entry name" value="Band 7 domain"/>
    <property type="match status" value="1"/>
</dbReference>
<dbReference type="AlphaFoldDB" id="A0A2I2ZWL8"/>
<name>A0A2I2ZWL8_GORGO</name>
<evidence type="ECO:0000256" key="2">
    <source>
        <dbReference type="ARBA" id="ARBA00008164"/>
    </source>
</evidence>
<dbReference type="Ensembl" id="ENSGGOT00000066193.1">
    <property type="protein sequence ID" value="ENSGGOP00000051514.1"/>
    <property type="gene ID" value="ENSGGOG00000003212.3"/>
</dbReference>
<comment type="similarity">
    <text evidence="2">Belongs to the band 7/mec-2 family.</text>
</comment>
<dbReference type="Pfam" id="PF01145">
    <property type="entry name" value="Band_7"/>
    <property type="match status" value="1"/>
</dbReference>
<evidence type="ECO:0000256" key="1">
    <source>
        <dbReference type="ARBA" id="ARBA00004173"/>
    </source>
</evidence>
<gene>
    <name evidence="6" type="primary">STOML2</name>
</gene>
<accession>A0A2I2ZWL8</accession>
<dbReference type="GO" id="GO:0016020">
    <property type="term" value="C:membrane"/>
    <property type="evidence" value="ECO:0007669"/>
    <property type="project" value="InterPro"/>
</dbReference>
<evidence type="ECO:0000313" key="7">
    <source>
        <dbReference type="Proteomes" id="UP000001519"/>
    </source>
</evidence>
<dbReference type="InterPro" id="IPR032435">
    <property type="entry name" value="STML2-like_C"/>
</dbReference>
<dbReference type="PRINTS" id="PR00721">
    <property type="entry name" value="STOMATIN"/>
</dbReference>
<proteinExistence type="inferred from homology"/>
<evidence type="ECO:0000256" key="3">
    <source>
        <dbReference type="ARBA" id="ARBA00023128"/>
    </source>
</evidence>
<dbReference type="SUPFAM" id="SSF117892">
    <property type="entry name" value="Band 7/SPFH domain"/>
    <property type="match status" value="1"/>
</dbReference>
<dbReference type="EMBL" id="CABD030062901">
    <property type="status" value="NOT_ANNOTATED_CDS"/>
    <property type="molecule type" value="Genomic_DNA"/>
</dbReference>
<comment type="subcellular location">
    <subcellularLocation>
        <location evidence="1">Mitochondrion</location>
    </subcellularLocation>
</comment>
<dbReference type="GO" id="GO:0005739">
    <property type="term" value="C:mitochondrion"/>
    <property type="evidence" value="ECO:0007669"/>
    <property type="project" value="UniProtKB-SubCell"/>
</dbReference>
<evidence type="ECO:0000256" key="4">
    <source>
        <dbReference type="SAM" id="MobiDB-lite"/>
    </source>
</evidence>
<dbReference type="CDD" id="cd08829">
    <property type="entry name" value="SPFH_paraslipin"/>
    <property type="match status" value="1"/>
</dbReference>
<evidence type="ECO:0000313" key="6">
    <source>
        <dbReference type="Ensembl" id="ENSGGOP00000051514.1"/>
    </source>
</evidence>
<dbReference type="SMR" id="A0A2I2ZWL8"/>
<sequence length="311" mass="33337">MLARAARGTGALLLRGSLLASGRAPRRASSGLPRNTVVLFVPQQEAWVVERMGRFHRILEPGLNILIPVLDRIRYVQSLKEIVINVPEQSAVTLDNVTLQIDGVLYLRIMDPYKASYGVEDPEYAVTQLAQTTMRSELGKLSLDKVFRVEAERRKRATVLESEGTRESAINVAEGKKQAQILASEAEKAEQINQAAGEASAVLAKAKAKAEAIRILAAALTQHNGDAAASLTVAEQYVSAFSKLAKDSNTILLPSNPGDVTSMVAQAMGVYGALTKAPVPGTPDSLSSGSSRDVQGTDASLDEELDRVKMS</sequence>
<dbReference type="PANTHER" id="PTHR43327">
    <property type="entry name" value="STOMATIN-LIKE PROTEIN 2, MITOCHONDRIAL"/>
    <property type="match status" value="1"/>
</dbReference>
<reference evidence="6" key="3">
    <citation type="submission" date="2025-08" db="UniProtKB">
        <authorList>
            <consortium name="Ensembl"/>
        </authorList>
    </citation>
    <scope>IDENTIFICATION</scope>
</reference>
<dbReference type="InterPro" id="IPR036013">
    <property type="entry name" value="Band_7/SPFH_dom_sf"/>
</dbReference>
<dbReference type="InterPro" id="IPR050710">
    <property type="entry name" value="Band7/mec-2_domain"/>
</dbReference>
<protein>
    <submittedName>
        <fullName evidence="6">Stomatin like 2</fullName>
    </submittedName>
</protein>
<dbReference type="Proteomes" id="UP000001519">
    <property type="component" value="Chromosome 9"/>
</dbReference>
<reference evidence="6" key="4">
    <citation type="submission" date="2025-09" db="UniProtKB">
        <authorList>
            <consortium name="Ensembl"/>
        </authorList>
    </citation>
    <scope>IDENTIFICATION</scope>
</reference>
<feature type="domain" description="Band 7" evidence="5">
    <location>
        <begin position="36"/>
        <end position="196"/>
    </location>
</feature>
<dbReference type="Pfam" id="PF16200">
    <property type="entry name" value="Band_7_C"/>
    <property type="match status" value="1"/>
</dbReference>
<keyword evidence="3" id="KW-0496">Mitochondrion</keyword>
<dbReference type="PANTHER" id="PTHR43327:SF10">
    <property type="entry name" value="STOMATIN-LIKE PROTEIN 2, MITOCHONDRIAL"/>
    <property type="match status" value="1"/>
</dbReference>
<evidence type="ECO:0000259" key="5">
    <source>
        <dbReference type="SMART" id="SM00244"/>
    </source>
</evidence>
<keyword evidence="7" id="KW-1185">Reference proteome</keyword>
<dbReference type="GeneTree" id="ENSGT01030000234614"/>
<dbReference type="Bgee" id="ENSGGOG00000003212">
    <property type="expression patterns" value="Expressed in heart and 6 other cell types or tissues"/>
</dbReference>
<organism evidence="6 7">
    <name type="scientific">Gorilla gorilla gorilla</name>
    <name type="common">Western lowland gorilla</name>
    <dbReference type="NCBI Taxonomy" id="9595"/>
    <lineage>
        <taxon>Eukaryota</taxon>
        <taxon>Metazoa</taxon>
        <taxon>Chordata</taxon>
        <taxon>Craniata</taxon>
        <taxon>Vertebrata</taxon>
        <taxon>Euteleostomi</taxon>
        <taxon>Mammalia</taxon>
        <taxon>Eutheria</taxon>
        <taxon>Euarchontoglires</taxon>
        <taxon>Primates</taxon>
        <taxon>Haplorrhini</taxon>
        <taxon>Catarrhini</taxon>
        <taxon>Hominidae</taxon>
        <taxon>Gorilla</taxon>
    </lineage>
</organism>
<reference evidence="6 7" key="2">
    <citation type="journal article" date="2012" name="Nature">
        <title>Insights into hominid evolution from the gorilla genome sequence.</title>
        <authorList>
            <person name="Scally A."/>
            <person name="Dutheil J.Y."/>
            <person name="Hillier L.W."/>
            <person name="Jordan G.E."/>
            <person name="Goodhead I."/>
            <person name="Herrero J."/>
            <person name="Hobolth A."/>
            <person name="Lappalainen T."/>
            <person name="Mailund T."/>
            <person name="Marques-Bonet T."/>
            <person name="McCarthy S."/>
            <person name="Montgomery S.H."/>
            <person name="Schwalie P.C."/>
            <person name="Tang Y.A."/>
            <person name="Ward M.C."/>
            <person name="Xue Y."/>
            <person name="Yngvadottir B."/>
            <person name="Alkan C."/>
            <person name="Andersen L.N."/>
            <person name="Ayub Q."/>
            <person name="Ball E.V."/>
            <person name="Beal K."/>
            <person name="Bradley B.J."/>
            <person name="Chen Y."/>
            <person name="Clee C.M."/>
            <person name="Fitzgerald S."/>
            <person name="Graves T.A."/>
            <person name="Gu Y."/>
            <person name="Heath P."/>
            <person name="Heger A."/>
            <person name="Karakoc E."/>
            <person name="Kolb-Kokocinski A."/>
            <person name="Laird G.K."/>
            <person name="Lunter G."/>
            <person name="Meader S."/>
            <person name="Mort M."/>
            <person name="Mullikin J.C."/>
            <person name="Munch K."/>
            <person name="O'Connor T.D."/>
            <person name="Phillips A.D."/>
            <person name="Prado-Martinez J."/>
            <person name="Rogers A.S."/>
            <person name="Sajjadian S."/>
            <person name="Schmidt D."/>
            <person name="Shaw K."/>
            <person name="Simpson J.T."/>
            <person name="Stenson P.D."/>
            <person name="Turner D.J."/>
            <person name="Vigilant L."/>
            <person name="Vilella A.J."/>
            <person name="Whitener W."/>
            <person name="Zhu B."/>
            <person name="Cooper D.N."/>
            <person name="de Jong P."/>
            <person name="Dermitzakis E.T."/>
            <person name="Eichler E.E."/>
            <person name="Flicek P."/>
            <person name="Goldman N."/>
            <person name="Mundy N.I."/>
            <person name="Ning Z."/>
            <person name="Odom D.T."/>
            <person name="Ponting C.P."/>
            <person name="Quail M.A."/>
            <person name="Ryder O.A."/>
            <person name="Searle S.M."/>
            <person name="Warren W.C."/>
            <person name="Wilson R.K."/>
            <person name="Schierup M.H."/>
            <person name="Rogers J."/>
            <person name="Tyler-Smith C."/>
            <person name="Durbin R."/>
        </authorList>
    </citation>
    <scope>NUCLEOTIDE SEQUENCE [LARGE SCALE GENOMIC DNA]</scope>
</reference>
<dbReference type="InterPro" id="IPR001972">
    <property type="entry name" value="Stomatin_HflK_fam"/>
</dbReference>
<feature type="compositionally biased region" description="Polar residues" evidence="4">
    <location>
        <begin position="284"/>
        <end position="298"/>
    </location>
</feature>
<dbReference type="SMART" id="SM00244">
    <property type="entry name" value="PHB"/>
    <property type="match status" value="1"/>
</dbReference>
<feature type="region of interest" description="Disordered" evidence="4">
    <location>
        <begin position="276"/>
        <end position="311"/>
    </location>
</feature>
<dbReference type="InterPro" id="IPR001107">
    <property type="entry name" value="Band_7"/>
</dbReference>